<sequence>MPPSPPTHPPPLLGKQSPLTLIVATTPIPSSSASPSAKTRLGIGLNGTLPWPRIKTDMSFFARVTTRPPASVPGSTNAIVMGRKTYDSVPAGLRPLGKRLSVILSRGGEGGKGGLGERVRGDLERKLNKEREQLEQKKQHTEIQGQTQGQGQAQSQSQSQSNTPESKEEQPGKQTSAHISTSLPLALETLSQPPSTTGLPKLGHVYIIGGAEIYASALNLPATQPVRIVMTNVEKLNPGETFDCDTFFPVDEELEQERGWRKVGVQEVSAWVGEEVTGEWKEEGDVRVRMVGYERV</sequence>
<evidence type="ECO:0000313" key="2">
    <source>
        <dbReference type="Proteomes" id="UP001177260"/>
    </source>
</evidence>
<proteinExistence type="predicted"/>
<comment type="caution">
    <text evidence="1">The sequence shown here is derived from an EMBL/GenBank/DDBJ whole genome shotgun (WGS) entry which is preliminary data.</text>
</comment>
<name>A0ACC3APQ5_9EURO</name>
<evidence type="ECO:0000313" key="1">
    <source>
        <dbReference type="EMBL" id="KAK1139544.1"/>
    </source>
</evidence>
<accession>A0ACC3APQ5</accession>
<organism evidence="1 2">
    <name type="scientific">Aspergillus melleus</name>
    <dbReference type="NCBI Taxonomy" id="138277"/>
    <lineage>
        <taxon>Eukaryota</taxon>
        <taxon>Fungi</taxon>
        <taxon>Dikarya</taxon>
        <taxon>Ascomycota</taxon>
        <taxon>Pezizomycotina</taxon>
        <taxon>Eurotiomycetes</taxon>
        <taxon>Eurotiomycetidae</taxon>
        <taxon>Eurotiales</taxon>
        <taxon>Aspergillaceae</taxon>
        <taxon>Aspergillus</taxon>
        <taxon>Aspergillus subgen. Circumdati</taxon>
    </lineage>
</organism>
<gene>
    <name evidence="1" type="ORF">N8T08_000684</name>
</gene>
<protein>
    <submittedName>
        <fullName evidence="1">Uncharacterized protein</fullName>
    </submittedName>
</protein>
<reference evidence="1 2" key="1">
    <citation type="journal article" date="2023" name="ACS Omega">
        <title>Identification of the Neoaspergillic Acid Biosynthesis Gene Cluster by Establishing an In Vitro CRISPR-Ribonucleoprotein Genetic System in Aspergillus melleus.</title>
        <authorList>
            <person name="Yuan B."/>
            <person name="Grau M.F."/>
            <person name="Murata R.M."/>
            <person name="Torok T."/>
            <person name="Venkateswaran K."/>
            <person name="Stajich J.E."/>
            <person name="Wang C.C.C."/>
        </authorList>
    </citation>
    <scope>NUCLEOTIDE SEQUENCE [LARGE SCALE GENOMIC DNA]</scope>
    <source>
        <strain evidence="1 2">IMV 1140</strain>
    </source>
</reference>
<dbReference type="Proteomes" id="UP001177260">
    <property type="component" value="Unassembled WGS sequence"/>
</dbReference>
<dbReference type="EMBL" id="JAOPJF010000105">
    <property type="protein sequence ID" value="KAK1139544.1"/>
    <property type="molecule type" value="Genomic_DNA"/>
</dbReference>
<keyword evidence="2" id="KW-1185">Reference proteome</keyword>